<evidence type="ECO:0008006" key="3">
    <source>
        <dbReference type="Google" id="ProtNLM"/>
    </source>
</evidence>
<dbReference type="InterPro" id="IPR015268">
    <property type="entry name" value="DUF1948"/>
</dbReference>
<protein>
    <recommendedName>
        <fullName evidence="3">NusB/RsmB/TIM44 domain-containing protein</fullName>
    </recommendedName>
</protein>
<dbReference type="AlphaFoldDB" id="A0A292IHI6"/>
<name>A0A292IHI6_9MOLU</name>
<dbReference type="Pfam" id="PF09185">
    <property type="entry name" value="DUF1948"/>
    <property type="match status" value="1"/>
</dbReference>
<evidence type="ECO:0000313" key="2">
    <source>
        <dbReference type="Proteomes" id="UP000261764"/>
    </source>
</evidence>
<reference evidence="1 2" key="1">
    <citation type="journal article" date="2015" name="Clin. Infect. Dis.">
        <title>Genomic Investigations unmask Mycoplasma amphoriforme, a new respiratory pathogen.</title>
        <authorList>
            <person name="Gillespie S.H."/>
            <person name="Ling C.L."/>
            <person name="Oravcova K."/>
            <person name="Pinheiro M."/>
            <person name="Wells L."/>
            <person name="Bryant J.M."/>
            <person name="McHugh T.D."/>
            <person name="Bebear C."/>
            <person name="Webster D."/>
            <person name="Harris S.R."/>
            <person name="Seth-Smith H.M."/>
            <person name="Thomson N.R."/>
        </authorList>
    </citation>
    <scope>NUCLEOTIDE SEQUENCE [LARGE SCALE GENOMIC DNA]</scope>
    <source>
        <strain evidence="1 2">A39</strain>
    </source>
</reference>
<evidence type="ECO:0000313" key="1">
    <source>
        <dbReference type="EMBL" id="CDN40391.1"/>
    </source>
</evidence>
<dbReference type="EMBL" id="HG937516">
    <property type="protein sequence ID" value="CDN40391.1"/>
    <property type="molecule type" value="Genomic_DNA"/>
</dbReference>
<accession>A0A292IHI6</accession>
<proteinExistence type="predicted"/>
<gene>
    <name evidence="1" type="ORF">MAMA39_02670</name>
</gene>
<organism evidence="1 2">
    <name type="scientific">Mycoplasma amphoriforme A39</name>
    <dbReference type="NCBI Taxonomy" id="572419"/>
    <lineage>
        <taxon>Bacteria</taxon>
        <taxon>Bacillati</taxon>
        <taxon>Mycoplasmatota</taxon>
        <taxon>Mollicutes</taxon>
        <taxon>Mycoplasmataceae</taxon>
        <taxon>Mycoplasma</taxon>
    </lineage>
</organism>
<dbReference type="RefSeq" id="WP_343251735.1">
    <property type="nucleotide sequence ID" value="NZ_HG937516.1"/>
</dbReference>
<dbReference type="SUPFAM" id="SSF48013">
    <property type="entry name" value="NusB-like"/>
    <property type="match status" value="1"/>
</dbReference>
<dbReference type="KEGG" id="mamp:MAMA39_02670"/>
<sequence length="130" mass="15336">MKKQIWAKRVAVFEYIFSCLAKNEQDPKTIINELKTFPDIDPWQIKIVTYFSYNLNKTIAKIQALTTKSKWSYEQMDLILKAIIHEVYNERLAHKTDKAILIDQSLITMDHYGEPKLKKILHAIIDKIIE</sequence>
<dbReference type="InterPro" id="IPR035926">
    <property type="entry name" value="NusB-like_sf"/>
</dbReference>
<dbReference type="Gene3D" id="1.10.940.10">
    <property type="entry name" value="NusB-like"/>
    <property type="match status" value="1"/>
</dbReference>
<dbReference type="Proteomes" id="UP000261764">
    <property type="component" value="Chromosome I"/>
</dbReference>
<keyword evidence="2" id="KW-1185">Reference proteome</keyword>